<sequence length="118" mass="13555">MYLFLQFKTECPEEVISGGDYKQITYCHLLLGLFFSDQVEFITSAFAYSMVQAFSSFEELWREICKDIRDGTLSPRIKSPKMRKAVLDVISPNPTLASKLEGAFQEVEEVDWFGIHLS</sequence>
<dbReference type="PANTHER" id="PTHR31901:SF48">
    <property type="entry name" value="INDOLE-3-ACETIC ACID-AMIDO SYNTHETASE GH3.10"/>
    <property type="match status" value="1"/>
</dbReference>
<dbReference type="Proteomes" id="UP001603857">
    <property type="component" value="Unassembled WGS sequence"/>
</dbReference>
<proteinExistence type="predicted"/>
<evidence type="ECO:0000313" key="2">
    <source>
        <dbReference type="Proteomes" id="UP001603857"/>
    </source>
</evidence>
<reference evidence="1 2" key="1">
    <citation type="submission" date="2024-08" db="EMBL/GenBank/DDBJ databases">
        <title>Insights into the chromosomal genome structure of Flemingia macrophylla.</title>
        <authorList>
            <person name="Ding Y."/>
            <person name="Zhao Y."/>
            <person name="Bi W."/>
            <person name="Wu M."/>
            <person name="Zhao G."/>
            <person name="Gong Y."/>
            <person name="Li W."/>
            <person name="Zhang P."/>
        </authorList>
    </citation>
    <scope>NUCLEOTIDE SEQUENCE [LARGE SCALE GENOMIC DNA]</scope>
    <source>
        <strain evidence="1">DYQJB</strain>
        <tissue evidence="1">Leaf</tissue>
    </source>
</reference>
<dbReference type="EMBL" id="JBGMDY010000005">
    <property type="protein sequence ID" value="KAL2335227.1"/>
    <property type="molecule type" value="Genomic_DNA"/>
</dbReference>
<accession>A0ABD1MHI3</accession>
<evidence type="ECO:0000313" key="1">
    <source>
        <dbReference type="EMBL" id="KAL2335227.1"/>
    </source>
</evidence>
<dbReference type="Pfam" id="PF03321">
    <property type="entry name" value="GH3"/>
    <property type="match status" value="1"/>
</dbReference>
<keyword evidence="2" id="KW-1185">Reference proteome</keyword>
<gene>
    <name evidence="1" type="ORF">Fmac_016440</name>
</gene>
<dbReference type="AlphaFoldDB" id="A0ABD1MHI3"/>
<name>A0ABD1MHI3_9FABA</name>
<organism evidence="1 2">
    <name type="scientific">Flemingia macrophylla</name>
    <dbReference type="NCBI Taxonomy" id="520843"/>
    <lineage>
        <taxon>Eukaryota</taxon>
        <taxon>Viridiplantae</taxon>
        <taxon>Streptophyta</taxon>
        <taxon>Embryophyta</taxon>
        <taxon>Tracheophyta</taxon>
        <taxon>Spermatophyta</taxon>
        <taxon>Magnoliopsida</taxon>
        <taxon>eudicotyledons</taxon>
        <taxon>Gunneridae</taxon>
        <taxon>Pentapetalae</taxon>
        <taxon>rosids</taxon>
        <taxon>fabids</taxon>
        <taxon>Fabales</taxon>
        <taxon>Fabaceae</taxon>
        <taxon>Papilionoideae</taxon>
        <taxon>50 kb inversion clade</taxon>
        <taxon>NPAAA clade</taxon>
        <taxon>indigoferoid/millettioid clade</taxon>
        <taxon>Phaseoleae</taxon>
        <taxon>Flemingia</taxon>
    </lineage>
</organism>
<protein>
    <submittedName>
        <fullName evidence="1">Uncharacterized protein</fullName>
    </submittedName>
</protein>
<comment type="caution">
    <text evidence="1">The sequence shown here is derived from an EMBL/GenBank/DDBJ whole genome shotgun (WGS) entry which is preliminary data.</text>
</comment>
<dbReference type="PANTHER" id="PTHR31901">
    <property type="entry name" value="GH3 DOMAIN-CONTAINING PROTEIN"/>
    <property type="match status" value="1"/>
</dbReference>
<dbReference type="InterPro" id="IPR004993">
    <property type="entry name" value="GH3"/>
</dbReference>